<dbReference type="Pfam" id="PF08266">
    <property type="entry name" value="Cadherin_2"/>
    <property type="match status" value="1"/>
</dbReference>
<evidence type="ECO:0000259" key="3">
    <source>
        <dbReference type="Pfam" id="PF08266"/>
    </source>
</evidence>
<dbReference type="Gene3D" id="2.60.40.60">
    <property type="entry name" value="Cadherins"/>
    <property type="match status" value="1"/>
</dbReference>
<feature type="region of interest" description="Disordered" evidence="2">
    <location>
        <begin position="135"/>
        <end position="159"/>
    </location>
</feature>
<dbReference type="Proteomes" id="UP000261560">
    <property type="component" value="Unplaced"/>
</dbReference>
<name>A0A3B3D2G7_ORYME</name>
<feature type="compositionally biased region" description="Basic and acidic residues" evidence="2">
    <location>
        <begin position="136"/>
        <end position="146"/>
    </location>
</feature>
<keyword evidence="5" id="KW-1185">Reference proteome</keyword>
<dbReference type="GeneTree" id="ENSGT00940000177004"/>
<dbReference type="FunFam" id="2.60.40.60:FF:000398">
    <property type="entry name" value="Protocadherin cluster 1 gamma 26a"/>
    <property type="match status" value="1"/>
</dbReference>
<dbReference type="STRING" id="30732.ENSOMEP00000023624"/>
<protein>
    <recommendedName>
        <fullName evidence="3">Cadherin N-terminal domain-containing protein</fullName>
    </recommendedName>
</protein>
<accession>A0A3B3D2G7</accession>
<proteinExistence type="predicted"/>
<evidence type="ECO:0000313" key="5">
    <source>
        <dbReference type="Proteomes" id="UP000261560"/>
    </source>
</evidence>
<feature type="compositionally biased region" description="Polar residues" evidence="2">
    <location>
        <begin position="148"/>
        <end position="159"/>
    </location>
</feature>
<feature type="domain" description="Cadherin N-terminal" evidence="3">
    <location>
        <begin position="94"/>
        <end position="137"/>
    </location>
</feature>
<keyword evidence="1" id="KW-0325">Glycoprotein</keyword>
<reference evidence="4" key="1">
    <citation type="submission" date="2025-08" db="UniProtKB">
        <authorList>
            <consortium name="Ensembl"/>
        </authorList>
    </citation>
    <scope>IDENTIFICATION</scope>
</reference>
<evidence type="ECO:0000256" key="2">
    <source>
        <dbReference type="SAM" id="MobiDB-lite"/>
    </source>
</evidence>
<dbReference type="Ensembl" id="ENSOMET00000011753.1">
    <property type="protein sequence ID" value="ENSOMEP00000023624.1"/>
    <property type="gene ID" value="ENSOMEG00000003818.1"/>
</dbReference>
<dbReference type="InterPro" id="IPR013164">
    <property type="entry name" value="Cadherin_N"/>
</dbReference>
<dbReference type="AlphaFoldDB" id="A0A3B3D2G7"/>
<sequence>MCAGEDLFNIFTVKTLKGDEVTDWIVFYQPPSYSTNAFLIQGEEKFKPFTGISSHISKKSFCQTMDIKRQWRDGRFSLCLALLILTRFDEISAQLRYSIQEELKPGSGVGNVAKDLGLDLKGLTDRNLRVVSGTNERVHSGSERQRSSHPVSSQLQRFC</sequence>
<evidence type="ECO:0000313" key="4">
    <source>
        <dbReference type="Ensembl" id="ENSOMEP00000023624.1"/>
    </source>
</evidence>
<reference evidence="4" key="2">
    <citation type="submission" date="2025-09" db="UniProtKB">
        <authorList>
            <consortium name="Ensembl"/>
        </authorList>
    </citation>
    <scope>IDENTIFICATION</scope>
</reference>
<dbReference type="PaxDb" id="30732-ENSOMEP00000023624"/>
<evidence type="ECO:0000256" key="1">
    <source>
        <dbReference type="ARBA" id="ARBA00023180"/>
    </source>
</evidence>
<organism evidence="4 5">
    <name type="scientific">Oryzias melastigma</name>
    <name type="common">Marine medaka</name>
    <dbReference type="NCBI Taxonomy" id="30732"/>
    <lineage>
        <taxon>Eukaryota</taxon>
        <taxon>Metazoa</taxon>
        <taxon>Chordata</taxon>
        <taxon>Craniata</taxon>
        <taxon>Vertebrata</taxon>
        <taxon>Euteleostomi</taxon>
        <taxon>Actinopterygii</taxon>
        <taxon>Neopterygii</taxon>
        <taxon>Teleostei</taxon>
        <taxon>Neoteleostei</taxon>
        <taxon>Acanthomorphata</taxon>
        <taxon>Ovalentaria</taxon>
        <taxon>Atherinomorphae</taxon>
        <taxon>Beloniformes</taxon>
        <taxon>Adrianichthyidae</taxon>
        <taxon>Oryziinae</taxon>
        <taxon>Oryzias</taxon>
    </lineage>
</organism>